<proteinExistence type="predicted"/>
<evidence type="ECO:0000313" key="4">
    <source>
        <dbReference type="Proteomes" id="UP001642484"/>
    </source>
</evidence>
<dbReference type="InterPro" id="IPR012317">
    <property type="entry name" value="Poly(ADP-ribose)pol_cat_dom"/>
</dbReference>
<dbReference type="EMBL" id="CAXAMN010002559">
    <property type="protein sequence ID" value="CAK9000260.1"/>
    <property type="molecule type" value="Genomic_DNA"/>
</dbReference>
<dbReference type="Pfam" id="PF00644">
    <property type="entry name" value="PARP"/>
    <property type="match status" value="1"/>
</dbReference>
<gene>
    <name evidence="3" type="ORF">CCMP2556_LOCUS5999</name>
</gene>
<comment type="caution">
    <text evidence="3">The sequence shown here is derived from an EMBL/GenBank/DDBJ whole genome shotgun (WGS) entry which is preliminary data.</text>
</comment>
<reference evidence="3 4" key="1">
    <citation type="submission" date="2024-02" db="EMBL/GenBank/DDBJ databases">
        <authorList>
            <person name="Chen Y."/>
            <person name="Shah S."/>
            <person name="Dougan E. K."/>
            <person name="Thang M."/>
            <person name="Chan C."/>
        </authorList>
    </citation>
    <scope>NUCLEOTIDE SEQUENCE [LARGE SCALE GENOMIC DNA]</scope>
</reference>
<dbReference type="InterPro" id="IPR051712">
    <property type="entry name" value="ARTD-AVP"/>
</dbReference>
<evidence type="ECO:0000313" key="3">
    <source>
        <dbReference type="EMBL" id="CAK9000260.1"/>
    </source>
</evidence>
<sequence length="196" mass="21522">MEHSRLWQRFERKKKDLAARVGRPPLISELPGSGAVKTALELPAFAAGPELPAFLKEITRELNEAFLFHGSSPGGALGIGENGFDISRAGSSTGSMFGAGAYLAEASSKSDEYATEDPSGLFGGKLALLLCRTLLGNVFYITESNLRRIQEALETHSFDSILGDREAAIGTYREFVVWDEAQIYPEYVVIYQRHFE</sequence>
<keyword evidence="1" id="KW-0808">Transferase</keyword>
<keyword evidence="1" id="KW-0328">Glycosyltransferase</keyword>
<dbReference type="SUPFAM" id="SSF56399">
    <property type="entry name" value="ADP-ribosylation"/>
    <property type="match status" value="1"/>
</dbReference>
<name>A0ABP0ICE3_9DINO</name>
<evidence type="ECO:0000256" key="1">
    <source>
        <dbReference type="RuleBase" id="RU362114"/>
    </source>
</evidence>
<dbReference type="Proteomes" id="UP001642484">
    <property type="component" value="Unassembled WGS sequence"/>
</dbReference>
<feature type="domain" description="PARP catalytic" evidence="2">
    <location>
        <begin position="1"/>
        <end position="196"/>
    </location>
</feature>
<evidence type="ECO:0000259" key="2">
    <source>
        <dbReference type="PROSITE" id="PS51059"/>
    </source>
</evidence>
<protein>
    <recommendedName>
        <fullName evidence="1">Poly [ADP-ribose] polymerase</fullName>
        <shortName evidence="1">PARP</shortName>
        <ecNumber evidence="1">2.4.2.-</ecNumber>
    </recommendedName>
</protein>
<dbReference type="Gene3D" id="3.90.228.10">
    <property type="match status" value="1"/>
</dbReference>
<keyword evidence="4" id="KW-1185">Reference proteome</keyword>
<dbReference type="EC" id="2.4.2.-" evidence="1"/>
<keyword evidence="1" id="KW-0520">NAD</keyword>
<accession>A0ABP0ICE3</accession>
<dbReference type="PANTHER" id="PTHR45740">
    <property type="entry name" value="POLY [ADP-RIBOSE] POLYMERASE"/>
    <property type="match status" value="1"/>
</dbReference>
<organism evidence="3 4">
    <name type="scientific">Durusdinium trenchii</name>
    <dbReference type="NCBI Taxonomy" id="1381693"/>
    <lineage>
        <taxon>Eukaryota</taxon>
        <taxon>Sar</taxon>
        <taxon>Alveolata</taxon>
        <taxon>Dinophyceae</taxon>
        <taxon>Suessiales</taxon>
        <taxon>Symbiodiniaceae</taxon>
        <taxon>Durusdinium</taxon>
    </lineage>
</organism>
<dbReference type="PROSITE" id="PS51059">
    <property type="entry name" value="PARP_CATALYTIC"/>
    <property type="match status" value="1"/>
</dbReference>
<dbReference type="PANTHER" id="PTHR45740:SF2">
    <property type="entry name" value="POLY [ADP-RIBOSE] POLYMERASE"/>
    <property type="match status" value="1"/>
</dbReference>